<proteinExistence type="predicted"/>
<dbReference type="Pfam" id="PF12644">
    <property type="entry name" value="DUF3782"/>
    <property type="match status" value="1"/>
</dbReference>
<evidence type="ECO:0000313" key="1">
    <source>
        <dbReference type="EMBL" id="SJM93349.1"/>
    </source>
</evidence>
<gene>
    <name evidence="1" type="ORF">CRENPOLYSF1_430050</name>
</gene>
<accession>A0A1R4HAV6</accession>
<dbReference type="InterPro" id="IPR011335">
    <property type="entry name" value="Restrct_endonuc-II-like"/>
</dbReference>
<sequence length="254" mass="29752">MNSNTLPSPTLDDILRLFQETDRIIKERQKETDRKFQENERITIERQKETDRKFQENERIIIERQKETDRKFQENERIIIERQKETDRKFQENDRFIKESQKEMALSIKAVNTAIGKLGNRLGEFVEEAVRPSAVRLFRECGIDVHEVQQNIVAKRNGETLELDLLVINDKDAVAIECKSHLSIDDVNEHIARLEKIKRLLPRYKDNRMLGAVAGMVIPENVALYAIRKGLYVIGQNGDHLELRNESIFVAKAW</sequence>
<dbReference type="InterPro" id="IPR011856">
    <property type="entry name" value="tRNA_endonuc-like_dom_sf"/>
</dbReference>
<dbReference type="InterPro" id="IPR024271">
    <property type="entry name" value="DUF3782"/>
</dbReference>
<dbReference type="SUPFAM" id="SSF52980">
    <property type="entry name" value="Restriction endonuclease-like"/>
    <property type="match status" value="1"/>
</dbReference>
<dbReference type="EMBL" id="FUKI01000119">
    <property type="protein sequence ID" value="SJM93349.1"/>
    <property type="molecule type" value="Genomic_DNA"/>
</dbReference>
<dbReference type="Gene3D" id="3.40.1350.10">
    <property type="match status" value="1"/>
</dbReference>
<dbReference type="AlphaFoldDB" id="A0A1R4HAV6"/>
<evidence type="ECO:0000313" key="2">
    <source>
        <dbReference type="Proteomes" id="UP000195667"/>
    </source>
</evidence>
<reference evidence="2" key="1">
    <citation type="submission" date="2017-02" db="EMBL/GenBank/DDBJ databases">
        <authorList>
            <person name="Daims H."/>
        </authorList>
    </citation>
    <scope>NUCLEOTIDE SEQUENCE [LARGE SCALE GENOMIC DNA]</scope>
</reference>
<dbReference type="RefSeq" id="WP_140396842.1">
    <property type="nucleotide sequence ID" value="NZ_FUKI01000119.1"/>
</dbReference>
<name>A0A1R4HAV6_9GAMM</name>
<protein>
    <recommendedName>
        <fullName evidence="3">DUF3782 domain-containing protein</fullName>
    </recommendedName>
</protein>
<dbReference type="GO" id="GO:0003676">
    <property type="term" value="F:nucleic acid binding"/>
    <property type="evidence" value="ECO:0007669"/>
    <property type="project" value="InterPro"/>
</dbReference>
<dbReference type="PANTHER" id="PTHR38753:SF1">
    <property type="entry name" value="SLR1441 PROTEIN"/>
    <property type="match status" value="1"/>
</dbReference>
<dbReference type="Proteomes" id="UP000195667">
    <property type="component" value="Unassembled WGS sequence"/>
</dbReference>
<organism evidence="1 2">
    <name type="scientific">Crenothrix polyspora</name>
    <dbReference type="NCBI Taxonomy" id="360316"/>
    <lineage>
        <taxon>Bacteria</taxon>
        <taxon>Pseudomonadati</taxon>
        <taxon>Pseudomonadota</taxon>
        <taxon>Gammaproteobacteria</taxon>
        <taxon>Methylococcales</taxon>
        <taxon>Crenotrichaceae</taxon>
        <taxon>Crenothrix</taxon>
    </lineage>
</organism>
<dbReference type="OrthoDB" id="5623749at2"/>
<keyword evidence="2" id="KW-1185">Reference proteome</keyword>
<evidence type="ECO:0008006" key="3">
    <source>
        <dbReference type="Google" id="ProtNLM"/>
    </source>
</evidence>
<dbReference type="PANTHER" id="PTHR38753">
    <property type="entry name" value="SLR1441 PROTEIN"/>
    <property type="match status" value="1"/>
</dbReference>